<sequence length="214" mass="23735">MDSDDESIGSSVSYIILSDSEAKDIASPTAVLDYVPAWDTDTEPFEAPTSPDYAPGKTVWARYVLPPSIEATIAEYTAAPSHKRCYLSSSPPPSSPSSSSSSSSSPSPPPAMLPPRKRLKMTSTHPDTPDDAMVGTARLRRRSATRRWGWIYEIQDHMEELPLERFKTMQHEIDGAYTSVEASQEEIETLHAELGQHVRGFQIWSSAWRILRPA</sequence>
<dbReference type="EMBL" id="BQNB010013262">
    <property type="protein sequence ID" value="GJT13819.1"/>
    <property type="molecule type" value="Genomic_DNA"/>
</dbReference>
<comment type="caution">
    <text evidence="2">The sequence shown here is derived from an EMBL/GenBank/DDBJ whole genome shotgun (WGS) entry which is preliminary data.</text>
</comment>
<accession>A0ABQ5BHV5</accession>
<organism evidence="2 3">
    <name type="scientific">Tanacetum coccineum</name>
    <dbReference type="NCBI Taxonomy" id="301880"/>
    <lineage>
        <taxon>Eukaryota</taxon>
        <taxon>Viridiplantae</taxon>
        <taxon>Streptophyta</taxon>
        <taxon>Embryophyta</taxon>
        <taxon>Tracheophyta</taxon>
        <taxon>Spermatophyta</taxon>
        <taxon>Magnoliopsida</taxon>
        <taxon>eudicotyledons</taxon>
        <taxon>Gunneridae</taxon>
        <taxon>Pentapetalae</taxon>
        <taxon>asterids</taxon>
        <taxon>campanulids</taxon>
        <taxon>Asterales</taxon>
        <taxon>Asteraceae</taxon>
        <taxon>Asteroideae</taxon>
        <taxon>Anthemideae</taxon>
        <taxon>Anthemidinae</taxon>
        <taxon>Tanacetum</taxon>
    </lineage>
</organism>
<evidence type="ECO:0000313" key="3">
    <source>
        <dbReference type="Proteomes" id="UP001151760"/>
    </source>
</evidence>
<gene>
    <name evidence="2" type="ORF">Tco_0860861</name>
</gene>
<evidence type="ECO:0000256" key="1">
    <source>
        <dbReference type="SAM" id="MobiDB-lite"/>
    </source>
</evidence>
<proteinExistence type="predicted"/>
<feature type="compositionally biased region" description="Low complexity" evidence="1">
    <location>
        <begin position="96"/>
        <end position="105"/>
    </location>
</feature>
<name>A0ABQ5BHV5_9ASTR</name>
<evidence type="ECO:0000313" key="2">
    <source>
        <dbReference type="EMBL" id="GJT13819.1"/>
    </source>
</evidence>
<keyword evidence="3" id="KW-1185">Reference proteome</keyword>
<reference evidence="2" key="1">
    <citation type="journal article" date="2022" name="Int. J. Mol. Sci.">
        <title>Draft Genome of Tanacetum Coccineum: Genomic Comparison of Closely Related Tanacetum-Family Plants.</title>
        <authorList>
            <person name="Yamashiro T."/>
            <person name="Shiraishi A."/>
            <person name="Nakayama K."/>
            <person name="Satake H."/>
        </authorList>
    </citation>
    <scope>NUCLEOTIDE SEQUENCE</scope>
</reference>
<dbReference type="Proteomes" id="UP001151760">
    <property type="component" value="Unassembled WGS sequence"/>
</dbReference>
<feature type="region of interest" description="Disordered" evidence="1">
    <location>
        <begin position="83"/>
        <end position="133"/>
    </location>
</feature>
<protein>
    <submittedName>
        <fullName evidence="2">Uncharacterized protein</fullName>
    </submittedName>
</protein>
<reference evidence="2" key="2">
    <citation type="submission" date="2022-01" db="EMBL/GenBank/DDBJ databases">
        <authorList>
            <person name="Yamashiro T."/>
            <person name="Shiraishi A."/>
            <person name="Satake H."/>
            <person name="Nakayama K."/>
        </authorList>
    </citation>
    <scope>NUCLEOTIDE SEQUENCE</scope>
</reference>